<gene>
    <name evidence="3 6" type="primary">gcvH</name>
    <name evidence="6" type="ORF">E2605_17560</name>
</gene>
<name>A0A4Y8KWS8_9BACT</name>
<reference evidence="6 7" key="1">
    <citation type="submission" date="2019-03" db="EMBL/GenBank/DDBJ databases">
        <title>San Antonio Military Medical Center submission to MRSN (WRAIR), pending publication.</title>
        <authorList>
            <person name="Blyth D.M."/>
            <person name="Mccarthy S.L."/>
            <person name="Schall S.E."/>
            <person name="Stam J.A."/>
            <person name="Ong A.C."/>
            <person name="Mcgann P.T."/>
        </authorList>
    </citation>
    <scope>NUCLEOTIDE SEQUENCE [LARGE SCALE GENOMIC DNA]</scope>
    <source>
        <strain evidence="6 7">MRSN571793</strain>
    </source>
</reference>
<dbReference type="GO" id="GO:0005960">
    <property type="term" value="C:glycine cleavage complex"/>
    <property type="evidence" value="ECO:0007669"/>
    <property type="project" value="InterPro"/>
</dbReference>
<dbReference type="AlphaFoldDB" id="A0A4Y8KWS8"/>
<protein>
    <recommendedName>
        <fullName evidence="3">Glycine cleavage system H protein</fullName>
    </recommendedName>
</protein>
<dbReference type="InterPro" id="IPR000089">
    <property type="entry name" value="Biotin_lipoyl"/>
</dbReference>
<dbReference type="STRING" id="1121485.GCA_000426485_00719"/>
<accession>A0A4Y8KWS8</accession>
<evidence type="ECO:0000256" key="3">
    <source>
        <dbReference type="HAMAP-Rule" id="MF_00272"/>
    </source>
</evidence>
<dbReference type="Gene3D" id="2.40.50.100">
    <property type="match status" value="1"/>
</dbReference>
<dbReference type="SUPFAM" id="SSF51230">
    <property type="entry name" value="Single hybrid motif"/>
    <property type="match status" value="1"/>
</dbReference>
<evidence type="ECO:0000256" key="2">
    <source>
        <dbReference type="ARBA" id="ARBA00022823"/>
    </source>
</evidence>
<dbReference type="GO" id="GO:0009249">
    <property type="term" value="P:protein lipoylation"/>
    <property type="evidence" value="ECO:0007669"/>
    <property type="project" value="TreeGrafter"/>
</dbReference>
<dbReference type="InterPro" id="IPR033753">
    <property type="entry name" value="GCV_H/Fam206"/>
</dbReference>
<dbReference type="CDD" id="cd06848">
    <property type="entry name" value="GCS_H"/>
    <property type="match status" value="1"/>
</dbReference>
<comment type="subunit">
    <text evidence="3">The glycine cleavage system is composed of four proteins: P, T, L and H.</text>
</comment>
<comment type="similarity">
    <text evidence="1 3">Belongs to the GcvH family.</text>
</comment>
<dbReference type="PANTHER" id="PTHR11715:SF3">
    <property type="entry name" value="GLYCINE CLEAVAGE SYSTEM H PROTEIN-RELATED"/>
    <property type="match status" value="1"/>
</dbReference>
<feature type="modified residue" description="N6-lipoyllysine" evidence="3 4">
    <location>
        <position position="64"/>
    </location>
</feature>
<evidence type="ECO:0000313" key="7">
    <source>
        <dbReference type="Proteomes" id="UP000297861"/>
    </source>
</evidence>
<keyword evidence="7" id="KW-1185">Reference proteome</keyword>
<dbReference type="GO" id="GO:0019464">
    <property type="term" value="P:glycine decarboxylation via glycine cleavage system"/>
    <property type="evidence" value="ECO:0007669"/>
    <property type="project" value="UniProtKB-UniRule"/>
</dbReference>
<comment type="cofactor">
    <cofactor evidence="3">
        <name>(R)-lipoate</name>
        <dbReference type="ChEBI" id="CHEBI:83088"/>
    </cofactor>
    <text evidence="3">Binds 1 lipoyl cofactor covalently.</text>
</comment>
<dbReference type="PROSITE" id="PS50968">
    <property type="entry name" value="BIOTINYL_LIPOYL"/>
    <property type="match status" value="1"/>
</dbReference>
<dbReference type="InterPro" id="IPR011053">
    <property type="entry name" value="Single_hybrid_motif"/>
</dbReference>
<dbReference type="HAMAP" id="MF_00272">
    <property type="entry name" value="GcvH"/>
    <property type="match status" value="1"/>
</dbReference>
<dbReference type="EMBL" id="SOML01000014">
    <property type="protein sequence ID" value="TFD93101.1"/>
    <property type="molecule type" value="Genomic_DNA"/>
</dbReference>
<comment type="function">
    <text evidence="3">The glycine cleavage system catalyzes the degradation of glycine. The H protein shuttles the methylamine group of glycine from the P protein to the T protein.</text>
</comment>
<dbReference type="PANTHER" id="PTHR11715">
    <property type="entry name" value="GLYCINE CLEAVAGE SYSTEM H PROTEIN"/>
    <property type="match status" value="1"/>
</dbReference>
<dbReference type="Proteomes" id="UP000297861">
    <property type="component" value="Unassembled WGS sequence"/>
</dbReference>
<dbReference type="InterPro" id="IPR017453">
    <property type="entry name" value="GCV_H_sub"/>
</dbReference>
<dbReference type="Pfam" id="PF01597">
    <property type="entry name" value="GCV_H"/>
    <property type="match status" value="1"/>
</dbReference>
<evidence type="ECO:0000256" key="4">
    <source>
        <dbReference type="PIRSR" id="PIRSR617453-50"/>
    </source>
</evidence>
<dbReference type="RefSeq" id="WP_134437384.1">
    <property type="nucleotide sequence ID" value="NZ_SOML01000014.1"/>
</dbReference>
<evidence type="ECO:0000313" key="6">
    <source>
        <dbReference type="EMBL" id="TFD93101.1"/>
    </source>
</evidence>
<dbReference type="InterPro" id="IPR002930">
    <property type="entry name" value="GCV_H"/>
</dbReference>
<comment type="caution">
    <text evidence="6">The sequence shown here is derived from an EMBL/GenBank/DDBJ whole genome shotgun (WGS) entry which is preliminary data.</text>
</comment>
<keyword evidence="2 3" id="KW-0450">Lipoyl</keyword>
<dbReference type="OrthoDB" id="9796712at2"/>
<proteinExistence type="inferred from homology"/>
<evidence type="ECO:0000256" key="1">
    <source>
        <dbReference type="ARBA" id="ARBA00009249"/>
    </source>
</evidence>
<feature type="domain" description="Lipoyl-binding" evidence="5">
    <location>
        <begin position="23"/>
        <end position="104"/>
    </location>
</feature>
<dbReference type="NCBIfam" id="TIGR00527">
    <property type="entry name" value="gcvH"/>
    <property type="match status" value="1"/>
</dbReference>
<evidence type="ECO:0000259" key="5">
    <source>
        <dbReference type="PROSITE" id="PS50968"/>
    </source>
</evidence>
<organism evidence="6 7">
    <name type="scientific">Dysgonomonas capnocytophagoides</name>
    <dbReference type="NCBI Taxonomy" id="45254"/>
    <lineage>
        <taxon>Bacteria</taxon>
        <taxon>Pseudomonadati</taxon>
        <taxon>Bacteroidota</taxon>
        <taxon>Bacteroidia</taxon>
        <taxon>Bacteroidales</taxon>
        <taxon>Dysgonomonadaceae</taxon>
        <taxon>Dysgonomonas</taxon>
    </lineage>
</organism>
<dbReference type="NCBIfam" id="NF002270">
    <property type="entry name" value="PRK01202.1"/>
    <property type="match status" value="1"/>
</dbReference>
<dbReference type="GO" id="GO:0005737">
    <property type="term" value="C:cytoplasm"/>
    <property type="evidence" value="ECO:0007669"/>
    <property type="project" value="TreeGrafter"/>
</dbReference>
<sequence length="126" mass="13955">MAKVVEGLLYTKSHEWVKIEGEFAFIGLTEVGQHELGNIVYIDLPEVGEEVSLGNEYGAVESSKATSDLLSPVSGKVVEVNDSLSDTPDKLNRNPFDSWIIKVKLSDKSQLDKLLDSKAYKELIEK</sequence>